<keyword evidence="4 7" id="KW-1133">Transmembrane helix</keyword>
<name>A0A914CF86_9BILA</name>
<dbReference type="PANTHER" id="PTHR19282:SF530">
    <property type="entry name" value="TETRASPANIN"/>
    <property type="match status" value="1"/>
</dbReference>
<dbReference type="GO" id="GO:0005886">
    <property type="term" value="C:plasma membrane"/>
    <property type="evidence" value="ECO:0007669"/>
    <property type="project" value="TreeGrafter"/>
</dbReference>
<dbReference type="InterPro" id="IPR000301">
    <property type="entry name" value="Tetraspanin_animals"/>
</dbReference>
<dbReference type="PANTHER" id="PTHR19282">
    <property type="entry name" value="TETRASPANIN"/>
    <property type="match status" value="1"/>
</dbReference>
<evidence type="ECO:0000256" key="2">
    <source>
        <dbReference type="ARBA" id="ARBA00006840"/>
    </source>
</evidence>
<proteinExistence type="inferred from homology"/>
<dbReference type="WBParaSite" id="ACRNAN_scaffold10262.g31245.t1">
    <property type="protein sequence ID" value="ACRNAN_scaffold10262.g31245.t1"/>
    <property type="gene ID" value="ACRNAN_scaffold10262.g31245"/>
</dbReference>
<comment type="similarity">
    <text evidence="2">Belongs to the tetraspanin (TM4SF) family.</text>
</comment>
<keyword evidence="6" id="KW-1015">Disulfide bond</keyword>
<keyword evidence="8" id="KW-1185">Reference proteome</keyword>
<feature type="transmembrane region" description="Helical" evidence="7">
    <location>
        <begin position="197"/>
        <end position="220"/>
    </location>
</feature>
<evidence type="ECO:0000256" key="6">
    <source>
        <dbReference type="PIRSR" id="PIRSR002419-1"/>
    </source>
</evidence>
<dbReference type="AlphaFoldDB" id="A0A914CF86"/>
<evidence type="ECO:0000256" key="3">
    <source>
        <dbReference type="ARBA" id="ARBA00022692"/>
    </source>
</evidence>
<dbReference type="InterPro" id="IPR018499">
    <property type="entry name" value="Tetraspanin/Peripherin"/>
</dbReference>
<dbReference type="Proteomes" id="UP000887540">
    <property type="component" value="Unplaced"/>
</dbReference>
<keyword evidence="3 7" id="KW-0812">Transmembrane</keyword>
<evidence type="ECO:0000313" key="8">
    <source>
        <dbReference type="Proteomes" id="UP000887540"/>
    </source>
</evidence>
<feature type="transmembrane region" description="Helical" evidence="7">
    <location>
        <begin position="95"/>
        <end position="121"/>
    </location>
</feature>
<sequence>MVYGCGNNIVKFLVFTTNLLLFVFGGLIGGFSLWANLDQDFARHLNEFAKQAHIDEAFVQELGRYQASLWIFVAVGSLLFVVGFLGCCGAACESIVLLTMHFLIMLILSGIEIFALVYMLINRSAVLSNLKEFMKESAKTPDGRRNLLPIEKIVKCCGATAETVQDYINEGLCEGGLKDMPDCYTVLQEKLEAFGQVVIIIGIIILIIQLFSMIFSCVLCRAFRERNPAYYA</sequence>
<evidence type="ECO:0000256" key="1">
    <source>
        <dbReference type="ARBA" id="ARBA00004141"/>
    </source>
</evidence>
<protein>
    <submittedName>
        <fullName evidence="9">Tetraspanin</fullName>
    </submittedName>
</protein>
<dbReference type="Pfam" id="PF00335">
    <property type="entry name" value="Tetraspanin"/>
    <property type="match status" value="1"/>
</dbReference>
<reference evidence="9" key="1">
    <citation type="submission" date="2022-11" db="UniProtKB">
        <authorList>
            <consortium name="WormBaseParasite"/>
        </authorList>
    </citation>
    <scope>IDENTIFICATION</scope>
</reference>
<accession>A0A914CF86</accession>
<evidence type="ECO:0000256" key="4">
    <source>
        <dbReference type="ARBA" id="ARBA00022989"/>
    </source>
</evidence>
<evidence type="ECO:0000256" key="7">
    <source>
        <dbReference type="SAM" id="Phobius"/>
    </source>
</evidence>
<dbReference type="PIRSF" id="PIRSF002419">
    <property type="entry name" value="Tetraspanin"/>
    <property type="match status" value="1"/>
</dbReference>
<organism evidence="8 9">
    <name type="scientific">Acrobeloides nanus</name>
    <dbReference type="NCBI Taxonomy" id="290746"/>
    <lineage>
        <taxon>Eukaryota</taxon>
        <taxon>Metazoa</taxon>
        <taxon>Ecdysozoa</taxon>
        <taxon>Nematoda</taxon>
        <taxon>Chromadorea</taxon>
        <taxon>Rhabditida</taxon>
        <taxon>Tylenchina</taxon>
        <taxon>Cephalobomorpha</taxon>
        <taxon>Cephaloboidea</taxon>
        <taxon>Cephalobidae</taxon>
        <taxon>Acrobeloides</taxon>
    </lineage>
</organism>
<feature type="disulfide bond" evidence="6">
    <location>
        <begin position="157"/>
        <end position="173"/>
    </location>
</feature>
<evidence type="ECO:0000313" key="9">
    <source>
        <dbReference type="WBParaSite" id="ACRNAN_scaffold10262.g31245.t1"/>
    </source>
</evidence>
<dbReference type="PRINTS" id="PR00259">
    <property type="entry name" value="TMFOUR"/>
</dbReference>
<feature type="transmembrane region" description="Helical" evidence="7">
    <location>
        <begin position="67"/>
        <end position="88"/>
    </location>
</feature>
<keyword evidence="5 7" id="KW-0472">Membrane</keyword>
<comment type="subcellular location">
    <subcellularLocation>
        <location evidence="1">Membrane</location>
        <topology evidence="1">Multi-pass membrane protein</topology>
    </subcellularLocation>
</comment>
<feature type="transmembrane region" description="Helical" evidence="7">
    <location>
        <begin position="12"/>
        <end position="35"/>
    </location>
</feature>
<evidence type="ECO:0000256" key="5">
    <source>
        <dbReference type="ARBA" id="ARBA00023136"/>
    </source>
</evidence>